<protein>
    <submittedName>
        <fullName evidence="1">DUF2190 family protein</fullName>
    </submittedName>
</protein>
<gene>
    <name evidence="1" type="ORF">EHQ90_07595</name>
</gene>
<dbReference type="RefSeq" id="WP_135684541.1">
    <property type="nucleotide sequence ID" value="NZ_RQEQ01000080.1"/>
</dbReference>
<keyword evidence="2" id="KW-1185">Reference proteome</keyword>
<comment type="caution">
    <text evidence="1">The sequence shown here is derived from an EMBL/GenBank/DDBJ whole genome shotgun (WGS) entry which is preliminary data.</text>
</comment>
<dbReference type="InterPro" id="IPR011231">
    <property type="entry name" value="Phage_VT1-Sakai_H0018"/>
</dbReference>
<dbReference type="Proteomes" id="UP000297422">
    <property type="component" value="Unassembled WGS sequence"/>
</dbReference>
<evidence type="ECO:0000313" key="2">
    <source>
        <dbReference type="Proteomes" id="UP000297422"/>
    </source>
</evidence>
<evidence type="ECO:0000313" key="1">
    <source>
        <dbReference type="EMBL" id="TGM17239.1"/>
    </source>
</evidence>
<accession>A0ABY2N572</accession>
<organism evidence="1 2">
    <name type="scientific">Leptospira stimsonii</name>
    <dbReference type="NCBI Taxonomy" id="2202203"/>
    <lineage>
        <taxon>Bacteria</taxon>
        <taxon>Pseudomonadati</taxon>
        <taxon>Spirochaetota</taxon>
        <taxon>Spirochaetia</taxon>
        <taxon>Leptospirales</taxon>
        <taxon>Leptospiraceae</taxon>
        <taxon>Leptospira</taxon>
    </lineage>
</organism>
<dbReference type="Pfam" id="PF09956">
    <property type="entry name" value="Phage_cement_2"/>
    <property type="match status" value="1"/>
</dbReference>
<reference evidence="2" key="1">
    <citation type="journal article" date="2019" name="PLoS Negl. Trop. Dis.">
        <title>Revisiting the worldwide diversity of Leptospira species in the environment.</title>
        <authorList>
            <person name="Vincent A.T."/>
            <person name="Schiettekatte O."/>
            <person name="Bourhy P."/>
            <person name="Veyrier F.J."/>
            <person name="Picardeau M."/>
        </authorList>
    </citation>
    <scope>NUCLEOTIDE SEQUENCE [LARGE SCALE GENOMIC DNA]</scope>
    <source>
        <strain evidence="2">201702407</strain>
    </source>
</reference>
<proteinExistence type="predicted"/>
<dbReference type="EMBL" id="RQGT01000059">
    <property type="protein sequence ID" value="TGM17239.1"/>
    <property type="molecule type" value="Genomic_DNA"/>
</dbReference>
<name>A0ABY2N572_9LEPT</name>
<sequence>MAAYIKIDALPGEAPQLQVVAPVGDLQKGQVVKVGNILYAAYAYGKAGEIVTAHVQADRANGSKSNPAEVFAQFDTLYWAGDGSGLTKVVSGNTKCGMALEASAANDTEVRLYFNGLLGV</sequence>